<proteinExistence type="predicted"/>
<dbReference type="AlphaFoldDB" id="A0A4R7KSX3"/>
<feature type="transmembrane region" description="Helical" evidence="1">
    <location>
        <begin position="20"/>
        <end position="37"/>
    </location>
</feature>
<keyword evidence="1" id="KW-0812">Transmembrane</keyword>
<reference evidence="2 3" key="1">
    <citation type="submission" date="2019-03" db="EMBL/GenBank/DDBJ databases">
        <title>Genomic Encyclopedia of Type Strains, Phase IV (KMG-IV): sequencing the most valuable type-strain genomes for metagenomic binning, comparative biology and taxonomic classification.</title>
        <authorList>
            <person name="Goeker M."/>
        </authorList>
    </citation>
    <scope>NUCLEOTIDE SEQUENCE [LARGE SCALE GENOMIC DNA]</scope>
    <source>
        <strain evidence="2 3">DSM 24455</strain>
    </source>
</reference>
<evidence type="ECO:0000313" key="2">
    <source>
        <dbReference type="EMBL" id="TDT62812.1"/>
    </source>
</evidence>
<gene>
    <name evidence="2" type="ORF">EDD71_10385</name>
</gene>
<keyword evidence="3" id="KW-1185">Reference proteome</keyword>
<sequence length="318" mass="36259">MMKILFNVINEIKYQFYSKILIVITAFITLIMVFNIYSNMNNMKNSYAQYQRSKDFYIQSGQDVKAALSSEAKVEETENPNGTTVVQVDNVLKYDYDNVSRMISVNNPKYLIWQILEFSTFLIFPFIFGIYGVLIANYDLKFKTIKVKAVREEWYKVTLAKILSMILGILITLIISYSICIFAGSLMYKNAIKNIPISEFNMTIFSNSKNIFSAATLSGFLALLFALIGFTLTTIFKSSVIPIIIIVVYNMFIPSLGKYDLKNIISVIGHKYYSFKGTFKLLKPIEVSVGASVFYIIFITFGFVATSLILAKKQSKFI</sequence>
<organism evidence="2 3">
    <name type="scientific">Fonticella tunisiensis</name>
    <dbReference type="NCBI Taxonomy" id="1096341"/>
    <lineage>
        <taxon>Bacteria</taxon>
        <taxon>Bacillati</taxon>
        <taxon>Bacillota</taxon>
        <taxon>Clostridia</taxon>
        <taxon>Eubacteriales</taxon>
        <taxon>Clostridiaceae</taxon>
        <taxon>Fonticella</taxon>
    </lineage>
</organism>
<evidence type="ECO:0000256" key="1">
    <source>
        <dbReference type="SAM" id="Phobius"/>
    </source>
</evidence>
<keyword evidence="1" id="KW-0472">Membrane</keyword>
<keyword evidence="1" id="KW-1133">Transmembrane helix</keyword>
<dbReference type="EMBL" id="SOAZ01000003">
    <property type="protein sequence ID" value="TDT62812.1"/>
    <property type="molecule type" value="Genomic_DNA"/>
</dbReference>
<feature type="transmembrane region" description="Helical" evidence="1">
    <location>
        <begin position="289"/>
        <end position="311"/>
    </location>
</feature>
<feature type="transmembrane region" description="Helical" evidence="1">
    <location>
        <begin position="239"/>
        <end position="257"/>
    </location>
</feature>
<comment type="caution">
    <text evidence="2">The sequence shown here is derived from an EMBL/GenBank/DDBJ whole genome shotgun (WGS) entry which is preliminary data.</text>
</comment>
<name>A0A4R7KSX3_9CLOT</name>
<evidence type="ECO:0000313" key="3">
    <source>
        <dbReference type="Proteomes" id="UP000295325"/>
    </source>
</evidence>
<feature type="transmembrane region" description="Helical" evidence="1">
    <location>
        <begin position="111"/>
        <end position="138"/>
    </location>
</feature>
<dbReference type="Proteomes" id="UP000295325">
    <property type="component" value="Unassembled WGS sequence"/>
</dbReference>
<evidence type="ECO:0008006" key="4">
    <source>
        <dbReference type="Google" id="ProtNLM"/>
    </source>
</evidence>
<accession>A0A4R7KSX3</accession>
<feature type="transmembrane region" description="Helical" evidence="1">
    <location>
        <begin position="159"/>
        <end position="184"/>
    </location>
</feature>
<dbReference type="OrthoDB" id="2937559at2"/>
<dbReference type="RefSeq" id="WP_133627212.1">
    <property type="nucleotide sequence ID" value="NZ_SOAZ01000003.1"/>
</dbReference>
<protein>
    <recommendedName>
        <fullName evidence="4">ABC-2 family transporter</fullName>
    </recommendedName>
</protein>
<feature type="transmembrane region" description="Helical" evidence="1">
    <location>
        <begin position="211"/>
        <end position="232"/>
    </location>
</feature>